<proteinExistence type="inferred from homology"/>
<dbReference type="InterPro" id="IPR001260">
    <property type="entry name" value="Coprogen_oxidase_aer"/>
</dbReference>
<evidence type="ECO:0000256" key="1">
    <source>
        <dbReference type="ARBA" id="ARBA00005168"/>
    </source>
</evidence>
<dbReference type="EMBL" id="LAZR01063868">
    <property type="protein sequence ID" value="KKK58653.1"/>
    <property type="molecule type" value="Genomic_DNA"/>
</dbReference>
<gene>
    <name evidence="7" type="ORF">LCGC14_3042260</name>
</gene>
<dbReference type="PROSITE" id="PS01021">
    <property type="entry name" value="COPROGEN_OXIDASE"/>
    <property type="match status" value="1"/>
</dbReference>
<evidence type="ECO:0000256" key="2">
    <source>
        <dbReference type="ARBA" id="ARBA00010644"/>
    </source>
</evidence>
<accession>A0A0F8WPP1</accession>
<evidence type="ECO:0000256" key="6">
    <source>
        <dbReference type="ARBA" id="ARBA00023244"/>
    </source>
</evidence>
<organism evidence="7">
    <name type="scientific">marine sediment metagenome</name>
    <dbReference type="NCBI Taxonomy" id="412755"/>
    <lineage>
        <taxon>unclassified sequences</taxon>
        <taxon>metagenomes</taxon>
        <taxon>ecological metagenomes</taxon>
    </lineage>
</organism>
<feature type="non-terminal residue" evidence="7">
    <location>
        <position position="232"/>
    </location>
</feature>
<dbReference type="Gene3D" id="3.40.1500.10">
    <property type="entry name" value="Coproporphyrinogen III oxidase, aerobic"/>
    <property type="match status" value="1"/>
</dbReference>
<keyword evidence="6" id="KW-0627">Porphyrin biosynthesis</keyword>
<sequence length="232" mass="26164">MHSNLLEQVKTYLMALQDTICQGLEQADGQAQFVEDNWQRAEGGGGRTRVIRDGNVIEQGGVNYSHVFGASMPASATAHRPELAGRSFHACGVSLVIHPKNPHIPTSHANVRFFIAEKAGEEPIWWFGGGFDLTPFYPVLEDVQHWHQVAHELCAPFGDEVYPKYKKWCDEYFYLKHRDETRGVGGLFFDDLNEAGFEQSFAFMQAVGNGFLGAYLPIIERRKATPFTEQQR</sequence>
<dbReference type="NCBIfam" id="NF003727">
    <property type="entry name" value="PRK05330.1"/>
    <property type="match status" value="1"/>
</dbReference>
<comment type="caution">
    <text evidence="7">The sequence shown here is derived from an EMBL/GenBank/DDBJ whole genome shotgun (WGS) entry which is preliminary data.</text>
</comment>
<dbReference type="InterPro" id="IPR036406">
    <property type="entry name" value="Coprogen_oxidase_aer_sf"/>
</dbReference>
<dbReference type="EC" id="1.3.3.3" evidence="4"/>
<evidence type="ECO:0000256" key="3">
    <source>
        <dbReference type="ARBA" id="ARBA00011738"/>
    </source>
</evidence>
<dbReference type="AlphaFoldDB" id="A0A0F8WPP1"/>
<dbReference type="GO" id="GO:0004109">
    <property type="term" value="F:coproporphyrinogen oxidase activity"/>
    <property type="evidence" value="ECO:0007669"/>
    <property type="project" value="UniProtKB-EC"/>
</dbReference>
<name>A0A0F8WPP1_9ZZZZ</name>
<evidence type="ECO:0000256" key="5">
    <source>
        <dbReference type="ARBA" id="ARBA00023002"/>
    </source>
</evidence>
<keyword evidence="5" id="KW-0560">Oxidoreductase</keyword>
<evidence type="ECO:0000313" key="7">
    <source>
        <dbReference type="EMBL" id="KKK58653.1"/>
    </source>
</evidence>
<dbReference type="PANTHER" id="PTHR10755">
    <property type="entry name" value="COPROPORPHYRINOGEN III OXIDASE, MITOCHONDRIAL"/>
    <property type="match status" value="1"/>
</dbReference>
<dbReference type="SUPFAM" id="SSF102886">
    <property type="entry name" value="Coproporphyrinogen III oxidase"/>
    <property type="match status" value="1"/>
</dbReference>
<reference evidence="7" key="1">
    <citation type="journal article" date="2015" name="Nature">
        <title>Complex archaea that bridge the gap between prokaryotes and eukaryotes.</title>
        <authorList>
            <person name="Spang A."/>
            <person name="Saw J.H."/>
            <person name="Jorgensen S.L."/>
            <person name="Zaremba-Niedzwiedzka K."/>
            <person name="Martijn J."/>
            <person name="Lind A.E."/>
            <person name="van Eijk R."/>
            <person name="Schleper C."/>
            <person name="Guy L."/>
            <person name="Ettema T.J."/>
        </authorList>
    </citation>
    <scope>NUCLEOTIDE SEQUENCE</scope>
</reference>
<dbReference type="PANTHER" id="PTHR10755:SF0">
    <property type="entry name" value="OXYGEN-DEPENDENT COPROPORPHYRINOGEN-III OXIDASE, MITOCHONDRIAL"/>
    <property type="match status" value="1"/>
</dbReference>
<dbReference type="PRINTS" id="PR00073">
    <property type="entry name" value="COPRGNOXDASE"/>
</dbReference>
<comment type="subunit">
    <text evidence="3">Homodimer.</text>
</comment>
<dbReference type="PIRSF" id="PIRSF000166">
    <property type="entry name" value="Coproporphyri_ox"/>
    <property type="match status" value="1"/>
</dbReference>
<dbReference type="GO" id="GO:0005737">
    <property type="term" value="C:cytoplasm"/>
    <property type="evidence" value="ECO:0007669"/>
    <property type="project" value="TreeGrafter"/>
</dbReference>
<dbReference type="InterPro" id="IPR018375">
    <property type="entry name" value="Coprogen_oxidase_CS"/>
</dbReference>
<dbReference type="GO" id="GO:0006782">
    <property type="term" value="P:protoporphyrinogen IX biosynthetic process"/>
    <property type="evidence" value="ECO:0007669"/>
    <property type="project" value="TreeGrafter"/>
</dbReference>
<comment type="pathway">
    <text evidence="1">Porphyrin-containing compound metabolism; protoporphyrin-IX biosynthesis; protoporphyrinogen-IX from coproporphyrinogen-III (O2 route): step 1/1.</text>
</comment>
<dbReference type="Pfam" id="PF01218">
    <property type="entry name" value="Coprogen_oxidas"/>
    <property type="match status" value="1"/>
</dbReference>
<protein>
    <recommendedName>
        <fullName evidence="4">coproporphyrinogen oxidase</fullName>
        <ecNumber evidence="4">1.3.3.3</ecNumber>
    </recommendedName>
</protein>
<evidence type="ECO:0000256" key="4">
    <source>
        <dbReference type="ARBA" id="ARBA00012869"/>
    </source>
</evidence>
<comment type="similarity">
    <text evidence="2">Belongs to the aerobic coproporphyrinogen-III oxidase family.</text>
</comment>